<dbReference type="Pfam" id="PF19054">
    <property type="entry name" value="DUF5753"/>
    <property type="match status" value="1"/>
</dbReference>
<accession>A0A1G8LRB0</accession>
<protein>
    <submittedName>
        <fullName evidence="2">Helix-turn-helix domain-containing protein</fullName>
    </submittedName>
</protein>
<dbReference type="AlphaFoldDB" id="A0A1G8LRB0"/>
<evidence type="ECO:0000313" key="2">
    <source>
        <dbReference type="EMBL" id="SDI58228.1"/>
    </source>
</evidence>
<dbReference type="SUPFAM" id="SSF47413">
    <property type="entry name" value="lambda repressor-like DNA-binding domains"/>
    <property type="match status" value="1"/>
</dbReference>
<dbReference type="SMART" id="SM00530">
    <property type="entry name" value="HTH_XRE"/>
    <property type="match status" value="1"/>
</dbReference>
<evidence type="ECO:0000259" key="1">
    <source>
        <dbReference type="PROSITE" id="PS50943"/>
    </source>
</evidence>
<dbReference type="InterPro" id="IPR010982">
    <property type="entry name" value="Lambda_DNA-bd_dom_sf"/>
</dbReference>
<dbReference type="Pfam" id="PF13560">
    <property type="entry name" value="HTH_31"/>
    <property type="match status" value="1"/>
</dbReference>
<reference evidence="2 3" key="1">
    <citation type="submission" date="2016-10" db="EMBL/GenBank/DDBJ databases">
        <authorList>
            <person name="de Groot N.N."/>
        </authorList>
    </citation>
    <scope>NUCLEOTIDE SEQUENCE [LARGE SCALE GENOMIC DNA]</scope>
    <source>
        <strain evidence="2 3">CPCC 201354</strain>
    </source>
</reference>
<feature type="domain" description="HTH cro/C1-type" evidence="1">
    <location>
        <begin position="21"/>
        <end position="75"/>
    </location>
</feature>
<dbReference type="STRING" id="504805.SAMN05421505_1762"/>
<dbReference type="PROSITE" id="PS50943">
    <property type="entry name" value="HTH_CROC1"/>
    <property type="match status" value="1"/>
</dbReference>
<dbReference type="Gene3D" id="1.10.260.40">
    <property type="entry name" value="lambda repressor-like DNA-binding domains"/>
    <property type="match status" value="1"/>
</dbReference>
<gene>
    <name evidence="2" type="ORF">SAMN05421505_1762</name>
</gene>
<dbReference type="GO" id="GO:0003677">
    <property type="term" value="F:DNA binding"/>
    <property type="evidence" value="ECO:0007669"/>
    <property type="project" value="InterPro"/>
</dbReference>
<organism evidence="2 3">
    <name type="scientific">Sinosporangium album</name>
    <dbReference type="NCBI Taxonomy" id="504805"/>
    <lineage>
        <taxon>Bacteria</taxon>
        <taxon>Bacillati</taxon>
        <taxon>Actinomycetota</taxon>
        <taxon>Actinomycetes</taxon>
        <taxon>Streptosporangiales</taxon>
        <taxon>Streptosporangiaceae</taxon>
        <taxon>Sinosporangium</taxon>
    </lineage>
</organism>
<dbReference type="InterPro" id="IPR043917">
    <property type="entry name" value="DUF5753"/>
</dbReference>
<name>A0A1G8LRB0_9ACTN</name>
<sequence length="276" mass="30648">MPAPKELNPDDSPQALFGFELRRRREALGLSQVQLGARIRFSSSLIGQVERAAKRPTRAFVERCEEALGLQGELLQLWPNLAQEASPRWFRNWLDVEAAADAIRSWEPLLLPGLLQTEDYARAVISGKPGATSEQVEEVLAVRMARQKVVFGRSDPPLFWAVIDESVLRRPIGGREVMRDQLEHLLEVVRSPRVSIQVVPFELGSTTGLSGAFAIAQAQGTPDTVYLESAGAGHVSDRSEDVHAINLRYEAIRGDAHSQRASTEMIRETMVTVWTS</sequence>
<evidence type="ECO:0000313" key="3">
    <source>
        <dbReference type="Proteomes" id="UP000198923"/>
    </source>
</evidence>
<proteinExistence type="predicted"/>
<dbReference type="EMBL" id="FNCN01000076">
    <property type="protein sequence ID" value="SDI58228.1"/>
    <property type="molecule type" value="Genomic_DNA"/>
</dbReference>
<dbReference type="Proteomes" id="UP000198923">
    <property type="component" value="Unassembled WGS sequence"/>
</dbReference>
<keyword evidence="3" id="KW-1185">Reference proteome</keyword>
<dbReference type="CDD" id="cd00093">
    <property type="entry name" value="HTH_XRE"/>
    <property type="match status" value="1"/>
</dbReference>
<dbReference type="InterPro" id="IPR001387">
    <property type="entry name" value="Cro/C1-type_HTH"/>
</dbReference>